<evidence type="ECO:0000256" key="6">
    <source>
        <dbReference type="ARBA" id="ARBA00023136"/>
    </source>
</evidence>
<evidence type="ECO:0000256" key="3">
    <source>
        <dbReference type="ARBA" id="ARBA00022475"/>
    </source>
</evidence>
<feature type="transmembrane region" description="Helical" evidence="7">
    <location>
        <begin position="55"/>
        <end position="79"/>
    </location>
</feature>
<dbReference type="Proteomes" id="UP000192796">
    <property type="component" value="Unassembled WGS sequence"/>
</dbReference>
<sequence length="151" mass="17350">MNLLQKMEYWGDRHHPKWLDIFRFALGIFLVYKGVEFLENMGTMINQMRGLLPHIYFSLSLLGHYIVFAHIVGGLMLAFGFGTRASCIMQIPILIGAIFFINSSEGMFNSYSQMIITVVCLLGLIYFLIAGNGPWSVDRFLVEKEDKRPEF</sequence>
<evidence type="ECO:0000256" key="1">
    <source>
        <dbReference type="ARBA" id="ARBA00004651"/>
    </source>
</evidence>
<evidence type="ECO:0000256" key="7">
    <source>
        <dbReference type="SAM" id="Phobius"/>
    </source>
</evidence>
<dbReference type="InterPro" id="IPR032808">
    <property type="entry name" value="DoxX"/>
</dbReference>
<evidence type="ECO:0000256" key="5">
    <source>
        <dbReference type="ARBA" id="ARBA00022989"/>
    </source>
</evidence>
<evidence type="ECO:0000313" key="8">
    <source>
        <dbReference type="EMBL" id="OQP58078.1"/>
    </source>
</evidence>
<dbReference type="OrthoDB" id="680764at2"/>
<evidence type="ECO:0000313" key="9">
    <source>
        <dbReference type="Proteomes" id="UP000192796"/>
    </source>
</evidence>
<dbReference type="EMBL" id="LVYD01000102">
    <property type="protein sequence ID" value="OQP58078.1"/>
    <property type="molecule type" value="Genomic_DNA"/>
</dbReference>
<keyword evidence="3" id="KW-1003">Cell membrane</keyword>
<feature type="transmembrane region" description="Helical" evidence="7">
    <location>
        <begin position="110"/>
        <end position="129"/>
    </location>
</feature>
<comment type="caution">
    <text evidence="8">The sequence shown here is derived from an EMBL/GenBank/DDBJ whole genome shotgun (WGS) entry which is preliminary data.</text>
</comment>
<keyword evidence="5 7" id="KW-1133">Transmembrane helix</keyword>
<dbReference type="InterPro" id="IPR051907">
    <property type="entry name" value="DoxX-like_oxidoreductase"/>
</dbReference>
<keyword evidence="6 7" id="KW-0472">Membrane</keyword>
<dbReference type="RefSeq" id="WP_081155221.1">
    <property type="nucleotide sequence ID" value="NZ_LVYD01000102.1"/>
</dbReference>
<gene>
    <name evidence="8" type="ORF">A3860_07050</name>
</gene>
<name>A0A1V9FI75_9BACT</name>
<dbReference type="STRING" id="1703345.A3860_07050"/>
<reference evidence="8 9" key="1">
    <citation type="submission" date="2016-03" db="EMBL/GenBank/DDBJ databases">
        <title>Niastella vici sp. nov., isolated from farmland soil.</title>
        <authorList>
            <person name="Chen L."/>
            <person name="Wang D."/>
            <person name="Yang S."/>
            <person name="Wang G."/>
        </authorList>
    </citation>
    <scope>NUCLEOTIDE SEQUENCE [LARGE SCALE GENOMIC DNA]</scope>
    <source>
        <strain evidence="8 9">DJ57</strain>
    </source>
</reference>
<protein>
    <submittedName>
        <fullName evidence="8">DoxX family protein</fullName>
    </submittedName>
</protein>
<keyword evidence="4 7" id="KW-0812">Transmembrane</keyword>
<comment type="similarity">
    <text evidence="2">Belongs to the DoxX family.</text>
</comment>
<organism evidence="8 9">
    <name type="scientific">Niastella vici</name>
    <dbReference type="NCBI Taxonomy" id="1703345"/>
    <lineage>
        <taxon>Bacteria</taxon>
        <taxon>Pseudomonadati</taxon>
        <taxon>Bacteroidota</taxon>
        <taxon>Chitinophagia</taxon>
        <taxon>Chitinophagales</taxon>
        <taxon>Chitinophagaceae</taxon>
        <taxon>Niastella</taxon>
    </lineage>
</organism>
<dbReference type="GO" id="GO:0005886">
    <property type="term" value="C:plasma membrane"/>
    <property type="evidence" value="ECO:0007669"/>
    <property type="project" value="UniProtKB-SubCell"/>
</dbReference>
<comment type="subcellular location">
    <subcellularLocation>
        <location evidence="1">Cell membrane</location>
        <topology evidence="1">Multi-pass membrane protein</topology>
    </subcellularLocation>
</comment>
<evidence type="ECO:0000256" key="2">
    <source>
        <dbReference type="ARBA" id="ARBA00006679"/>
    </source>
</evidence>
<accession>A0A1V9FI75</accession>
<keyword evidence="9" id="KW-1185">Reference proteome</keyword>
<dbReference type="PANTHER" id="PTHR33452">
    <property type="entry name" value="OXIDOREDUCTASE CATD-RELATED"/>
    <property type="match status" value="1"/>
</dbReference>
<dbReference type="AlphaFoldDB" id="A0A1V9FI75"/>
<proteinExistence type="inferred from homology"/>
<evidence type="ECO:0000256" key="4">
    <source>
        <dbReference type="ARBA" id="ARBA00022692"/>
    </source>
</evidence>
<feature type="transmembrane region" description="Helical" evidence="7">
    <location>
        <begin position="86"/>
        <end position="104"/>
    </location>
</feature>
<dbReference type="PANTHER" id="PTHR33452:SF1">
    <property type="entry name" value="INNER MEMBRANE PROTEIN YPHA-RELATED"/>
    <property type="match status" value="1"/>
</dbReference>
<dbReference type="Pfam" id="PF07681">
    <property type="entry name" value="DoxX"/>
    <property type="match status" value="1"/>
</dbReference>